<accession>A0A1T4VWT0</accession>
<protein>
    <recommendedName>
        <fullName evidence="3">EF-hand domain-containing protein</fullName>
    </recommendedName>
</protein>
<dbReference type="Proteomes" id="UP000190460">
    <property type="component" value="Unassembled WGS sequence"/>
</dbReference>
<reference evidence="2" key="1">
    <citation type="submission" date="2017-02" db="EMBL/GenBank/DDBJ databases">
        <authorList>
            <person name="Varghese N."/>
            <person name="Submissions S."/>
        </authorList>
    </citation>
    <scope>NUCLEOTIDE SEQUENCE [LARGE SCALE GENOMIC DNA]</scope>
    <source>
        <strain evidence="2">ATCC 49788</strain>
    </source>
</reference>
<dbReference type="OrthoDB" id="9789634at2"/>
<organism evidence="1 2">
    <name type="scientific">Thiothrix eikelboomii</name>
    <dbReference type="NCBI Taxonomy" id="92487"/>
    <lineage>
        <taxon>Bacteria</taxon>
        <taxon>Pseudomonadati</taxon>
        <taxon>Pseudomonadota</taxon>
        <taxon>Gammaproteobacteria</taxon>
        <taxon>Thiotrichales</taxon>
        <taxon>Thiotrichaceae</taxon>
        <taxon>Thiothrix</taxon>
    </lineage>
</organism>
<dbReference type="AlphaFoldDB" id="A0A1T4VWT0"/>
<dbReference type="RefSeq" id="WP_078920977.1">
    <property type="nucleotide sequence ID" value="NZ_FUYB01000002.1"/>
</dbReference>
<evidence type="ECO:0000313" key="2">
    <source>
        <dbReference type="Proteomes" id="UP000190460"/>
    </source>
</evidence>
<keyword evidence="2" id="KW-1185">Reference proteome</keyword>
<evidence type="ECO:0008006" key="3">
    <source>
        <dbReference type="Google" id="ProtNLM"/>
    </source>
</evidence>
<name>A0A1T4VWT0_9GAMM</name>
<dbReference type="PROSITE" id="PS00018">
    <property type="entry name" value="EF_HAND_1"/>
    <property type="match status" value="1"/>
</dbReference>
<sequence length="178" mass="20415">MLSILSRVRQPKPCLVFGWLSLATLISTPVYAHAGHNELIQLRVNNQQLGVDMSLNLADLMRFDRNQDGQLTRQEFVEQQTSIKQWLQTQIQLKTKQANLKPTWFDLPLEVDAKNLSVIKHIRLIQRYDLPVKQAVKFQSQLPSFKGKSLMFASDEQFYMTNLTTNAVEVLVQAGTTE</sequence>
<dbReference type="STRING" id="92487.SAMN02745130_00474"/>
<gene>
    <name evidence="1" type="ORF">SAMN02745130_00474</name>
</gene>
<evidence type="ECO:0000313" key="1">
    <source>
        <dbReference type="EMBL" id="SKA69462.1"/>
    </source>
</evidence>
<dbReference type="EMBL" id="FUYB01000002">
    <property type="protein sequence ID" value="SKA69462.1"/>
    <property type="molecule type" value="Genomic_DNA"/>
</dbReference>
<proteinExistence type="predicted"/>
<dbReference type="InterPro" id="IPR018247">
    <property type="entry name" value="EF_Hand_1_Ca_BS"/>
</dbReference>